<evidence type="ECO:0000313" key="4">
    <source>
        <dbReference type="Proteomes" id="UP000321393"/>
    </source>
</evidence>
<feature type="region of interest" description="Disordered" evidence="1">
    <location>
        <begin position="1"/>
        <end position="41"/>
    </location>
</feature>
<dbReference type="AlphaFoldDB" id="A0A5A7TT62"/>
<evidence type="ECO:0000313" key="5">
    <source>
        <dbReference type="Proteomes" id="UP000321947"/>
    </source>
</evidence>
<feature type="compositionally biased region" description="Basic and acidic residues" evidence="1">
    <location>
        <begin position="18"/>
        <end position="41"/>
    </location>
</feature>
<reference evidence="4 5" key="1">
    <citation type="submission" date="2019-08" db="EMBL/GenBank/DDBJ databases">
        <title>Draft genome sequences of two oriental melons (Cucumis melo L. var makuwa).</title>
        <authorList>
            <person name="Kwon S.-Y."/>
        </authorList>
    </citation>
    <scope>NUCLEOTIDE SEQUENCE [LARGE SCALE GENOMIC DNA]</scope>
    <source>
        <strain evidence="5">cv. Chang Bougi</strain>
        <strain evidence="4">cv. SW 3</strain>
        <tissue evidence="2">Leaf</tissue>
    </source>
</reference>
<dbReference type="Proteomes" id="UP000321393">
    <property type="component" value="Unassembled WGS sequence"/>
</dbReference>
<sequence length="72" mass="8519">MRLMRQEGSIEGVLKARMQQEEGGKEKKWKENKGRGKRSMESLAKDVDSACKECGKQNHPYFRYWRRPDVKC</sequence>
<dbReference type="Proteomes" id="UP000321947">
    <property type="component" value="Unassembled WGS sequence"/>
</dbReference>
<dbReference type="EMBL" id="SSTE01014201">
    <property type="protein sequence ID" value="KAA0046244.1"/>
    <property type="molecule type" value="Genomic_DNA"/>
</dbReference>
<gene>
    <name evidence="3" type="ORF">E5676_scaffold418G00410</name>
    <name evidence="2" type="ORF">E6C27_scaffold284G00420</name>
</gene>
<proteinExistence type="predicted"/>
<dbReference type="EMBL" id="SSTD01007385">
    <property type="protein sequence ID" value="TYK18954.1"/>
    <property type="molecule type" value="Genomic_DNA"/>
</dbReference>
<evidence type="ECO:0000256" key="1">
    <source>
        <dbReference type="SAM" id="MobiDB-lite"/>
    </source>
</evidence>
<accession>A0A5A7TT62</accession>
<dbReference type="STRING" id="1194695.A0A5A7TT62"/>
<name>A0A5A7TT62_CUCMM</name>
<evidence type="ECO:0000313" key="2">
    <source>
        <dbReference type="EMBL" id="KAA0046244.1"/>
    </source>
</evidence>
<protein>
    <submittedName>
        <fullName evidence="2">Retrovirus-related Pol polyprotein from transposon TNT 1-94</fullName>
    </submittedName>
</protein>
<evidence type="ECO:0000313" key="3">
    <source>
        <dbReference type="EMBL" id="TYK18954.1"/>
    </source>
</evidence>
<organism evidence="2 4">
    <name type="scientific">Cucumis melo var. makuwa</name>
    <name type="common">Oriental melon</name>
    <dbReference type="NCBI Taxonomy" id="1194695"/>
    <lineage>
        <taxon>Eukaryota</taxon>
        <taxon>Viridiplantae</taxon>
        <taxon>Streptophyta</taxon>
        <taxon>Embryophyta</taxon>
        <taxon>Tracheophyta</taxon>
        <taxon>Spermatophyta</taxon>
        <taxon>Magnoliopsida</taxon>
        <taxon>eudicotyledons</taxon>
        <taxon>Gunneridae</taxon>
        <taxon>Pentapetalae</taxon>
        <taxon>rosids</taxon>
        <taxon>fabids</taxon>
        <taxon>Cucurbitales</taxon>
        <taxon>Cucurbitaceae</taxon>
        <taxon>Benincaseae</taxon>
        <taxon>Cucumis</taxon>
    </lineage>
</organism>
<comment type="caution">
    <text evidence="2">The sequence shown here is derived from an EMBL/GenBank/DDBJ whole genome shotgun (WGS) entry which is preliminary data.</text>
</comment>